<evidence type="ECO:0000313" key="2">
    <source>
        <dbReference type="EMBL" id="WGH79511.1"/>
    </source>
</evidence>
<name>A0ABY8LDW1_9RHOB</name>
<dbReference type="RefSeq" id="WP_279966389.1">
    <property type="nucleotide sequence ID" value="NZ_CP122537.1"/>
</dbReference>
<proteinExistence type="predicted"/>
<keyword evidence="3" id="KW-1185">Reference proteome</keyword>
<organism evidence="2 3">
    <name type="scientific">Jannaschia ovalis</name>
    <dbReference type="NCBI Taxonomy" id="3038773"/>
    <lineage>
        <taxon>Bacteria</taxon>
        <taxon>Pseudomonadati</taxon>
        <taxon>Pseudomonadota</taxon>
        <taxon>Alphaproteobacteria</taxon>
        <taxon>Rhodobacterales</taxon>
        <taxon>Roseobacteraceae</taxon>
        <taxon>Jannaschia</taxon>
    </lineage>
</organism>
<feature type="region of interest" description="Disordered" evidence="1">
    <location>
        <begin position="27"/>
        <end position="62"/>
    </location>
</feature>
<feature type="compositionally biased region" description="Basic and acidic residues" evidence="1">
    <location>
        <begin position="49"/>
        <end position="62"/>
    </location>
</feature>
<sequence length="181" mass="19595">MRPDIEKTLAAIPQMDADRIARLRARAEEWADSDDPDRQEAGRAVGEAIDSHTVDATEAESSRLDRLAETGLEPRVAVAFGTLPPTDGESLILRAVLNRPGESPRDLSAAIGAKDQAWRTRFETMCERRKEWLGAPPASDAEGDSPSWAALMCDFGPEDATVTMKPEAASALARLGIRARA</sequence>
<gene>
    <name evidence="2" type="ORF">P8627_04395</name>
</gene>
<protein>
    <submittedName>
        <fullName evidence="2">Uncharacterized protein</fullName>
    </submittedName>
</protein>
<dbReference type="Proteomes" id="UP001243420">
    <property type="component" value="Chromosome"/>
</dbReference>
<evidence type="ECO:0000313" key="3">
    <source>
        <dbReference type="Proteomes" id="UP001243420"/>
    </source>
</evidence>
<evidence type="ECO:0000256" key="1">
    <source>
        <dbReference type="SAM" id="MobiDB-lite"/>
    </source>
</evidence>
<dbReference type="EMBL" id="CP122537">
    <property type="protein sequence ID" value="WGH79511.1"/>
    <property type="molecule type" value="Genomic_DNA"/>
</dbReference>
<reference evidence="2 3" key="1">
    <citation type="submission" date="2023-04" db="EMBL/GenBank/DDBJ databases">
        <title>Jannaschia ovalis sp. nov., a marine bacterium isolated from sea tidal flat.</title>
        <authorList>
            <person name="Kwon D.Y."/>
            <person name="Kim J.-J."/>
        </authorList>
    </citation>
    <scope>NUCLEOTIDE SEQUENCE [LARGE SCALE GENOMIC DNA]</scope>
    <source>
        <strain evidence="2 3">GRR-S6-38</strain>
    </source>
</reference>
<accession>A0ABY8LDW1</accession>